<feature type="transmembrane region" description="Helical" evidence="6">
    <location>
        <begin position="325"/>
        <end position="343"/>
    </location>
</feature>
<protein>
    <submittedName>
        <fullName evidence="7">Putative ATP synthase F0, A subunit</fullName>
    </submittedName>
</protein>
<dbReference type="Pfam" id="PF03606">
    <property type="entry name" value="DcuC"/>
    <property type="match status" value="1"/>
</dbReference>
<feature type="transmembrane region" description="Helical" evidence="6">
    <location>
        <begin position="408"/>
        <end position="427"/>
    </location>
</feature>
<feature type="transmembrane region" description="Helical" evidence="6">
    <location>
        <begin position="204"/>
        <end position="229"/>
    </location>
</feature>
<feature type="transmembrane region" description="Helical" evidence="6">
    <location>
        <begin position="378"/>
        <end position="396"/>
    </location>
</feature>
<evidence type="ECO:0000256" key="4">
    <source>
        <dbReference type="ARBA" id="ARBA00022989"/>
    </source>
</evidence>
<dbReference type="EMBL" id="LSCQ01000045">
    <property type="protein sequence ID" value="KXB36280.1"/>
    <property type="molecule type" value="Genomic_DNA"/>
</dbReference>
<evidence type="ECO:0000256" key="2">
    <source>
        <dbReference type="ARBA" id="ARBA00022475"/>
    </source>
</evidence>
<dbReference type="GO" id="GO:0005886">
    <property type="term" value="C:plasma membrane"/>
    <property type="evidence" value="ECO:0007669"/>
    <property type="project" value="UniProtKB-SubCell"/>
</dbReference>
<accession>A0A133XZF8</accession>
<feature type="transmembrane region" description="Helical" evidence="6">
    <location>
        <begin position="297"/>
        <end position="318"/>
    </location>
</feature>
<feature type="transmembrane region" description="Helical" evidence="6">
    <location>
        <begin position="45"/>
        <end position="64"/>
    </location>
</feature>
<feature type="transmembrane region" description="Helical" evidence="6">
    <location>
        <begin position="478"/>
        <end position="501"/>
    </location>
</feature>
<feature type="transmembrane region" description="Helical" evidence="6">
    <location>
        <begin position="447"/>
        <end position="466"/>
    </location>
</feature>
<keyword evidence="3 6" id="KW-0812">Transmembrane</keyword>
<keyword evidence="4 6" id="KW-1133">Transmembrane helix</keyword>
<comment type="caution">
    <text evidence="7">The sequence shown here is derived from an EMBL/GenBank/DDBJ whole genome shotgun (WGS) entry which is preliminary data.</text>
</comment>
<reference evidence="7 8" key="1">
    <citation type="submission" date="2016-01" db="EMBL/GenBank/DDBJ databases">
        <authorList>
            <person name="Oliw E.H."/>
        </authorList>
    </citation>
    <scope>NUCLEOTIDE SEQUENCE [LARGE SCALE GENOMIC DNA]</scope>
    <source>
        <strain evidence="7 8">KA00635</strain>
    </source>
</reference>
<feature type="transmembrane region" description="Helical" evidence="6">
    <location>
        <begin position="581"/>
        <end position="599"/>
    </location>
</feature>
<dbReference type="InterPro" id="IPR018385">
    <property type="entry name" value="C4_dicarb_anaerob_car-like"/>
</dbReference>
<feature type="transmembrane region" description="Helical" evidence="6">
    <location>
        <begin position="241"/>
        <end position="259"/>
    </location>
</feature>
<keyword evidence="5 6" id="KW-0472">Membrane</keyword>
<feature type="transmembrane region" description="Helical" evidence="6">
    <location>
        <begin position="266"/>
        <end position="291"/>
    </location>
</feature>
<dbReference type="InterPro" id="IPR051679">
    <property type="entry name" value="DASS-Related_Transporters"/>
</dbReference>
<gene>
    <name evidence="7" type="ORF">HMPREF3187_00921</name>
</gene>
<comment type="subcellular location">
    <subcellularLocation>
        <location evidence="1">Cell membrane</location>
        <topology evidence="1">Multi-pass membrane protein</topology>
    </subcellularLocation>
</comment>
<evidence type="ECO:0000313" key="7">
    <source>
        <dbReference type="EMBL" id="KXB36280.1"/>
    </source>
</evidence>
<evidence type="ECO:0000256" key="5">
    <source>
        <dbReference type="ARBA" id="ARBA00023136"/>
    </source>
</evidence>
<proteinExistence type="predicted"/>
<evidence type="ECO:0000256" key="3">
    <source>
        <dbReference type="ARBA" id="ARBA00022692"/>
    </source>
</evidence>
<evidence type="ECO:0000313" key="8">
    <source>
        <dbReference type="Proteomes" id="UP000070422"/>
    </source>
</evidence>
<dbReference type="PANTHER" id="PTHR43652">
    <property type="entry name" value="BASIC AMINO ACID ANTIPORTER YFCC-RELATED"/>
    <property type="match status" value="1"/>
</dbReference>
<organism evidence="7 8">
    <name type="scientific">Aerococcus christensenii</name>
    <dbReference type="NCBI Taxonomy" id="87541"/>
    <lineage>
        <taxon>Bacteria</taxon>
        <taxon>Bacillati</taxon>
        <taxon>Bacillota</taxon>
        <taxon>Bacilli</taxon>
        <taxon>Lactobacillales</taxon>
        <taxon>Aerococcaceae</taxon>
        <taxon>Aerococcus</taxon>
    </lineage>
</organism>
<dbReference type="AlphaFoldDB" id="A0A133XZF8"/>
<name>A0A133XZF8_9LACT</name>
<sequence length="600" mass="65460">MTARLSDKINALTIFTESKEAILLDSTQTQEKANNQPAFRTPHTYVIIFGIVLVAWLLTIMIPAGKYTTEKIVYQTPDGQEKSRIVLQDNSFRYAHPLKQEVLRSDLNELIKHPDQLNKLKVKEPLLKKLIDSPEELNLEKLEKAGLEESELYKLYGDSIYDTSQKQHKTAVLWGTKDHHGFGVLNYIFEGIVTGDRYGSAIGIVALLLVVGGSFGMIMSTGAIDAGIYAFVNSARGMEKLAIPLLFFLFSFAGATFGASEQVIPFVMIIAPFMVAIGYDSIVAVTVTFAASQIGNAGSWMSPFSIAIAQGISGLPALSGAGFRIIMWFILTALSCAFTMVYAKKIHANPELSPSYASDAYFRNNLNNEDNHQKNFTFGHKIILIEMLFGLIWIVWGVMRQGYSIPELASQFFVMGLAAGFTGVLTSNKQLTFNDLAYAFRDGVSDLAPTAVVVGMAKGILLVLGGSDAGTFSTLNTILYHVGNALQGLPSIIGAWFMYIFQSLFNLVVTSNSGQAALTMPIMAPLADILGITRQVAVLAFQLGSGFVDAFTPVSASLIGCLAAARIDWSNWAKFQLKMQAFLFGLGTIFIIIAIMIGYH</sequence>
<dbReference type="NCBIfam" id="NF008611">
    <property type="entry name" value="PRK11588.1"/>
    <property type="match status" value="1"/>
</dbReference>
<keyword evidence="2" id="KW-1003">Cell membrane</keyword>
<dbReference type="PATRIC" id="fig|87541.4.peg.910"/>
<evidence type="ECO:0000256" key="1">
    <source>
        <dbReference type="ARBA" id="ARBA00004651"/>
    </source>
</evidence>
<dbReference type="PANTHER" id="PTHR43652:SF2">
    <property type="entry name" value="BASIC AMINO ACID ANTIPORTER YFCC-RELATED"/>
    <property type="match status" value="1"/>
</dbReference>
<evidence type="ECO:0000256" key="6">
    <source>
        <dbReference type="SAM" id="Phobius"/>
    </source>
</evidence>
<dbReference type="Proteomes" id="UP000070422">
    <property type="component" value="Unassembled WGS sequence"/>
</dbReference>